<reference evidence="6 7" key="1">
    <citation type="journal article" date="2017" name="Curr. Biol.">
        <title>Genome architecture and evolution of a unichromosomal asexual nematode.</title>
        <authorList>
            <person name="Fradin H."/>
            <person name="Zegar C."/>
            <person name="Gutwein M."/>
            <person name="Lucas J."/>
            <person name="Kovtun M."/>
            <person name="Corcoran D."/>
            <person name="Baugh L.R."/>
            <person name="Kiontke K."/>
            <person name="Gunsalus K."/>
            <person name="Fitch D.H."/>
            <person name="Piano F."/>
        </authorList>
    </citation>
    <scope>NUCLEOTIDE SEQUENCE [LARGE SCALE GENOMIC DNA]</scope>
    <source>
        <strain evidence="6">PF1309</strain>
    </source>
</reference>
<dbReference type="OrthoDB" id="5242628at2759"/>
<dbReference type="Proteomes" id="UP000218231">
    <property type="component" value="Unassembled WGS sequence"/>
</dbReference>
<dbReference type="GO" id="GO:0005737">
    <property type="term" value="C:cytoplasm"/>
    <property type="evidence" value="ECO:0007669"/>
    <property type="project" value="TreeGrafter"/>
</dbReference>
<evidence type="ECO:0000256" key="3">
    <source>
        <dbReference type="ARBA" id="ARBA00023186"/>
    </source>
</evidence>
<evidence type="ECO:0000313" key="7">
    <source>
        <dbReference type="Proteomes" id="UP000218231"/>
    </source>
</evidence>
<keyword evidence="7" id="KW-1185">Reference proteome</keyword>
<dbReference type="GO" id="GO:0016272">
    <property type="term" value="C:prefoldin complex"/>
    <property type="evidence" value="ECO:0007669"/>
    <property type="project" value="InterPro"/>
</dbReference>
<dbReference type="InterPro" id="IPR002777">
    <property type="entry name" value="PFD_beta-like"/>
</dbReference>
<proteinExistence type="inferred from homology"/>
<evidence type="ECO:0000313" key="5">
    <source>
        <dbReference type="EMBL" id="PAV77472.1"/>
    </source>
</evidence>
<evidence type="ECO:0008006" key="8">
    <source>
        <dbReference type="Google" id="ProtNLM"/>
    </source>
</evidence>
<accession>A0A2A2KUR6</accession>
<comment type="similarity">
    <text evidence="1">Belongs to the prefoldin subunit beta family.</text>
</comment>
<dbReference type="InterPro" id="IPR009053">
    <property type="entry name" value="Prefoldin"/>
</dbReference>
<evidence type="ECO:0000313" key="6">
    <source>
        <dbReference type="EMBL" id="PAV77715.1"/>
    </source>
</evidence>
<dbReference type="STRING" id="2018661.A0A2A2KUR6"/>
<dbReference type="Pfam" id="PF01920">
    <property type="entry name" value="Prefoldin_2"/>
    <property type="match status" value="1"/>
</dbReference>
<sequence>MVADEEIRKAFQDLQFRTNETRAKIAQGEVNKTYYLQKKKLAEATLKNLEPIAADLPIYRAVGRMYLLATKGSEEQRYKDDVDMYQEKYSHVEKQKEYLQKGLEDAEKNLRELIQSKRS</sequence>
<gene>
    <name evidence="6" type="ORF">WR25_01132</name>
    <name evidence="5" type="ORF">WR25_26341</name>
</gene>
<dbReference type="AlphaFoldDB" id="A0A2A2KUR6"/>
<dbReference type="PANTHER" id="PTHR20903:SF0">
    <property type="entry name" value="PREFOLDIN SUBUNIT 1"/>
    <property type="match status" value="1"/>
</dbReference>
<keyword evidence="4" id="KW-0175">Coiled coil</keyword>
<comment type="subunit">
    <text evidence="2">Heterohexamer of two PFD-alpha type and four PFD-beta type subunits.</text>
</comment>
<evidence type="ECO:0000256" key="2">
    <source>
        <dbReference type="ARBA" id="ARBA00011695"/>
    </source>
</evidence>
<evidence type="ECO:0000256" key="4">
    <source>
        <dbReference type="SAM" id="Coils"/>
    </source>
</evidence>
<dbReference type="GO" id="GO:0051082">
    <property type="term" value="F:unfolded protein binding"/>
    <property type="evidence" value="ECO:0007669"/>
    <property type="project" value="InterPro"/>
</dbReference>
<dbReference type="SUPFAM" id="SSF46579">
    <property type="entry name" value="Prefoldin"/>
    <property type="match status" value="1"/>
</dbReference>
<dbReference type="PANTHER" id="PTHR20903">
    <property type="entry name" value="PREFOLDIN SUBUNIT 1-RELATED"/>
    <property type="match status" value="1"/>
</dbReference>
<organism evidence="6 7">
    <name type="scientific">Diploscapter pachys</name>
    <dbReference type="NCBI Taxonomy" id="2018661"/>
    <lineage>
        <taxon>Eukaryota</taxon>
        <taxon>Metazoa</taxon>
        <taxon>Ecdysozoa</taxon>
        <taxon>Nematoda</taxon>
        <taxon>Chromadorea</taxon>
        <taxon>Rhabditida</taxon>
        <taxon>Rhabditina</taxon>
        <taxon>Rhabditomorpha</taxon>
        <taxon>Rhabditoidea</taxon>
        <taxon>Rhabditidae</taxon>
        <taxon>Diploscapter</taxon>
    </lineage>
</organism>
<name>A0A2A2KUR6_9BILA</name>
<feature type="coiled-coil region" evidence="4">
    <location>
        <begin position="89"/>
        <end position="116"/>
    </location>
</feature>
<dbReference type="Gene3D" id="1.10.287.370">
    <property type="match status" value="1"/>
</dbReference>
<dbReference type="EMBL" id="LIAE01007666">
    <property type="protein sequence ID" value="PAV77715.1"/>
    <property type="molecule type" value="Genomic_DNA"/>
</dbReference>
<protein>
    <recommendedName>
        <fullName evidence="8">Prefoldin subunit 1</fullName>
    </recommendedName>
</protein>
<comment type="caution">
    <text evidence="6">The sequence shown here is derived from an EMBL/GenBank/DDBJ whole genome shotgun (WGS) entry which is preliminary data.</text>
</comment>
<dbReference type="GO" id="GO:0044183">
    <property type="term" value="F:protein folding chaperone"/>
    <property type="evidence" value="ECO:0007669"/>
    <property type="project" value="TreeGrafter"/>
</dbReference>
<keyword evidence="3" id="KW-0143">Chaperone</keyword>
<evidence type="ECO:0000256" key="1">
    <source>
        <dbReference type="ARBA" id="ARBA00008045"/>
    </source>
</evidence>
<dbReference type="EMBL" id="LIAE01007699">
    <property type="protein sequence ID" value="PAV77472.1"/>
    <property type="molecule type" value="Genomic_DNA"/>
</dbReference>